<keyword evidence="4" id="KW-1003">Cell membrane</keyword>
<dbReference type="eggNOG" id="COG1122">
    <property type="taxonomic scope" value="Bacteria"/>
</dbReference>
<keyword evidence="8" id="KW-0472">Membrane</keyword>
<dbReference type="OrthoDB" id="9784332at2"/>
<dbReference type="GO" id="GO:0043190">
    <property type="term" value="C:ATP-binding cassette (ABC) transporter complex"/>
    <property type="evidence" value="ECO:0007669"/>
    <property type="project" value="TreeGrafter"/>
</dbReference>
<dbReference type="InterPro" id="IPR003593">
    <property type="entry name" value="AAA+_ATPase"/>
</dbReference>
<dbReference type="FunFam" id="3.40.50.300:FF:000224">
    <property type="entry name" value="Energy-coupling factor transporter ATP-binding protein EcfA"/>
    <property type="match status" value="1"/>
</dbReference>
<evidence type="ECO:0000313" key="10">
    <source>
        <dbReference type="EMBL" id="EHM13433.1"/>
    </source>
</evidence>
<dbReference type="SUPFAM" id="SSF52540">
    <property type="entry name" value="P-loop containing nucleoside triphosphate hydrolases"/>
    <property type="match status" value="1"/>
</dbReference>
<proteinExistence type="inferred from homology"/>
<dbReference type="InterPro" id="IPR003439">
    <property type="entry name" value="ABC_transporter-like_ATP-bd"/>
</dbReference>
<evidence type="ECO:0000256" key="1">
    <source>
        <dbReference type="ARBA" id="ARBA00004202"/>
    </source>
</evidence>
<dbReference type="HOGENOM" id="CLU_000604_1_22_0"/>
<dbReference type="RefSeq" id="WP_008521507.1">
    <property type="nucleotide sequence ID" value="NZ_CM001376.1"/>
</dbReference>
<dbReference type="Gene3D" id="3.40.50.300">
    <property type="entry name" value="P-loop containing nucleotide triphosphate hydrolases"/>
    <property type="match status" value="1"/>
</dbReference>
<accession>H0UL74</accession>
<dbReference type="STRING" id="885272.JonanDRAFT_1065"/>
<dbReference type="AlphaFoldDB" id="H0UL74"/>
<protein>
    <submittedName>
        <fullName evidence="10">ABC-type cobalt transport system, ATPase component</fullName>
    </submittedName>
</protein>
<evidence type="ECO:0000313" key="11">
    <source>
        <dbReference type="Proteomes" id="UP000003806"/>
    </source>
</evidence>
<dbReference type="InterPro" id="IPR050095">
    <property type="entry name" value="ECF_ABC_transporter_ATP-bd"/>
</dbReference>
<dbReference type="PANTHER" id="PTHR43553:SF27">
    <property type="entry name" value="ENERGY-COUPLING FACTOR TRANSPORTER ATP-BINDING PROTEIN ECFA2"/>
    <property type="match status" value="1"/>
</dbReference>
<keyword evidence="11" id="KW-1185">Reference proteome</keyword>
<sequence length="281" mass="31122">MSIQINNLSHWYHRGTALETRALSGVSLTIDRGSWVCIVGHTGSGKSTLAQHLNGILLPSSGDVVVDGHRLTSESRGDNLRDVRRSVGLIFQYPEQQLFEETIRAELAFGPKNWGVPDDELEELTTTALRQVGLDESFLDRNPFALSGGQKRRVAIASVLVSKPKYLVLDEPTAGLDGQGRQQLIDLLDRVHAQGTAIIHVTHDLDIAFSRADRILVMLRGEMKIWDEPAKVARWLKDNPTDGLLLPDIIQLELNLAERGLNFPLTSDPEELADAIKESLK</sequence>
<name>H0UL74_9BACT</name>
<dbReference type="InterPro" id="IPR015856">
    <property type="entry name" value="ABC_transpr_CbiO/EcfA_su"/>
</dbReference>
<dbReference type="Pfam" id="PF00005">
    <property type="entry name" value="ABC_tran"/>
    <property type="match status" value="1"/>
</dbReference>
<dbReference type="PROSITE" id="PS00211">
    <property type="entry name" value="ABC_TRANSPORTER_1"/>
    <property type="match status" value="1"/>
</dbReference>
<dbReference type="GO" id="GO:0042626">
    <property type="term" value="F:ATPase-coupled transmembrane transporter activity"/>
    <property type="evidence" value="ECO:0007669"/>
    <property type="project" value="TreeGrafter"/>
</dbReference>
<keyword evidence="5" id="KW-0547">Nucleotide-binding</keyword>
<dbReference type="GO" id="GO:0016887">
    <property type="term" value="F:ATP hydrolysis activity"/>
    <property type="evidence" value="ECO:0007669"/>
    <property type="project" value="InterPro"/>
</dbReference>
<keyword evidence="3" id="KW-0813">Transport</keyword>
<evidence type="ECO:0000256" key="3">
    <source>
        <dbReference type="ARBA" id="ARBA00022448"/>
    </source>
</evidence>
<dbReference type="CDD" id="cd03225">
    <property type="entry name" value="ABC_cobalt_CbiO_domain1"/>
    <property type="match status" value="1"/>
</dbReference>
<dbReference type="InterPro" id="IPR017871">
    <property type="entry name" value="ABC_transporter-like_CS"/>
</dbReference>
<evidence type="ECO:0000256" key="2">
    <source>
        <dbReference type="ARBA" id="ARBA00005417"/>
    </source>
</evidence>
<gene>
    <name evidence="10" type="ORF">JonanDRAFT_1065</name>
</gene>
<dbReference type="InterPro" id="IPR027417">
    <property type="entry name" value="P-loop_NTPase"/>
</dbReference>
<organism evidence="10 11">
    <name type="scientific">Jonquetella anthropi DSM 22815</name>
    <dbReference type="NCBI Taxonomy" id="885272"/>
    <lineage>
        <taxon>Bacteria</taxon>
        <taxon>Thermotogati</taxon>
        <taxon>Synergistota</taxon>
        <taxon>Synergistia</taxon>
        <taxon>Synergistales</taxon>
        <taxon>Dethiosulfovibrionaceae</taxon>
        <taxon>Jonquetella</taxon>
    </lineage>
</organism>
<comment type="subcellular location">
    <subcellularLocation>
        <location evidence="1">Cell membrane</location>
        <topology evidence="1">Peripheral membrane protein</topology>
    </subcellularLocation>
</comment>
<keyword evidence="6" id="KW-0067">ATP-binding</keyword>
<dbReference type="GO" id="GO:0005524">
    <property type="term" value="F:ATP binding"/>
    <property type="evidence" value="ECO:0007669"/>
    <property type="project" value="UniProtKB-KW"/>
</dbReference>
<evidence type="ECO:0000256" key="8">
    <source>
        <dbReference type="ARBA" id="ARBA00023136"/>
    </source>
</evidence>
<reference evidence="10 11" key="1">
    <citation type="submission" date="2011-11" db="EMBL/GenBank/DDBJ databases">
        <title>The Noncontiguous Finished genome of Jonquetella anthropi DSM 22815.</title>
        <authorList>
            <consortium name="US DOE Joint Genome Institute (JGI-PGF)"/>
            <person name="Lucas S."/>
            <person name="Copeland A."/>
            <person name="Lapidus A."/>
            <person name="Glavina del Rio T."/>
            <person name="Dalin E."/>
            <person name="Tice H."/>
            <person name="Bruce D."/>
            <person name="Goodwin L."/>
            <person name="Pitluck S."/>
            <person name="Peters L."/>
            <person name="Mikhailova N."/>
            <person name="Held B."/>
            <person name="Kyrpides N."/>
            <person name="Mavromatis K."/>
            <person name="Ivanova N."/>
            <person name="Markowitz V."/>
            <person name="Cheng J.-F."/>
            <person name="Hugenholtz P."/>
            <person name="Woyke T."/>
            <person name="Wu D."/>
            <person name="Gronow S."/>
            <person name="Wellnitz S."/>
            <person name="Brambilla E."/>
            <person name="Klenk H.-P."/>
            <person name="Eisen J.A."/>
        </authorList>
    </citation>
    <scope>NUCLEOTIDE SEQUENCE [LARGE SCALE GENOMIC DNA]</scope>
    <source>
        <strain evidence="10 11">DSM 22815</strain>
    </source>
</reference>
<dbReference type="SMART" id="SM00382">
    <property type="entry name" value="AAA"/>
    <property type="match status" value="1"/>
</dbReference>
<evidence type="ECO:0000256" key="5">
    <source>
        <dbReference type="ARBA" id="ARBA00022741"/>
    </source>
</evidence>
<evidence type="ECO:0000256" key="7">
    <source>
        <dbReference type="ARBA" id="ARBA00022967"/>
    </source>
</evidence>
<evidence type="ECO:0000256" key="6">
    <source>
        <dbReference type="ARBA" id="ARBA00022840"/>
    </source>
</evidence>
<dbReference type="EMBL" id="CM001376">
    <property type="protein sequence ID" value="EHM13433.1"/>
    <property type="molecule type" value="Genomic_DNA"/>
</dbReference>
<dbReference type="PROSITE" id="PS50893">
    <property type="entry name" value="ABC_TRANSPORTER_2"/>
    <property type="match status" value="1"/>
</dbReference>
<comment type="similarity">
    <text evidence="2">Belongs to the ABC transporter superfamily.</text>
</comment>
<dbReference type="PANTHER" id="PTHR43553">
    <property type="entry name" value="HEAVY METAL TRANSPORTER"/>
    <property type="match status" value="1"/>
</dbReference>
<evidence type="ECO:0000256" key="4">
    <source>
        <dbReference type="ARBA" id="ARBA00022475"/>
    </source>
</evidence>
<keyword evidence="7" id="KW-1278">Translocase</keyword>
<feature type="domain" description="ABC transporter" evidence="9">
    <location>
        <begin position="3"/>
        <end position="245"/>
    </location>
</feature>
<dbReference type="Proteomes" id="UP000003806">
    <property type="component" value="Chromosome"/>
</dbReference>
<evidence type="ECO:0000259" key="9">
    <source>
        <dbReference type="PROSITE" id="PS50893"/>
    </source>
</evidence>